<sequence>MKIVKLCQQLRIQAQIQLIPEVSHKITDALSRLSTQGDYSVKKEIFIALYQAWEITTILNLFATEKNKLEDRFVVIGEEEEEAE</sequence>
<proteinExistence type="predicted"/>
<dbReference type="EMBL" id="SNRW01000215">
    <property type="protein sequence ID" value="KAA6402570.1"/>
    <property type="molecule type" value="Genomic_DNA"/>
</dbReference>
<accession>A0A5J4X5S4</accession>
<comment type="caution">
    <text evidence="1">The sequence shown here is derived from an EMBL/GenBank/DDBJ whole genome shotgun (WGS) entry which is preliminary data.</text>
</comment>
<evidence type="ECO:0000313" key="2">
    <source>
        <dbReference type="Proteomes" id="UP000324800"/>
    </source>
</evidence>
<protein>
    <submittedName>
        <fullName evidence="1">Uncharacterized protein</fullName>
    </submittedName>
</protein>
<evidence type="ECO:0000313" key="1">
    <source>
        <dbReference type="EMBL" id="KAA6402570.1"/>
    </source>
</evidence>
<reference evidence="1 2" key="1">
    <citation type="submission" date="2019-03" db="EMBL/GenBank/DDBJ databases">
        <title>Single cell metagenomics reveals metabolic interactions within the superorganism composed of flagellate Streblomastix strix and complex community of Bacteroidetes bacteria on its surface.</title>
        <authorList>
            <person name="Treitli S.C."/>
            <person name="Kolisko M."/>
            <person name="Husnik F."/>
            <person name="Keeling P."/>
            <person name="Hampl V."/>
        </authorList>
    </citation>
    <scope>NUCLEOTIDE SEQUENCE [LARGE SCALE GENOMIC DNA]</scope>
    <source>
        <strain evidence="1">ST1C</strain>
    </source>
</reference>
<dbReference type="Proteomes" id="UP000324800">
    <property type="component" value="Unassembled WGS sequence"/>
</dbReference>
<organism evidence="1 2">
    <name type="scientific">Streblomastix strix</name>
    <dbReference type="NCBI Taxonomy" id="222440"/>
    <lineage>
        <taxon>Eukaryota</taxon>
        <taxon>Metamonada</taxon>
        <taxon>Preaxostyla</taxon>
        <taxon>Oxymonadida</taxon>
        <taxon>Streblomastigidae</taxon>
        <taxon>Streblomastix</taxon>
    </lineage>
</organism>
<dbReference type="AlphaFoldDB" id="A0A5J4X5S4"/>
<gene>
    <name evidence="1" type="ORF">EZS28_001900</name>
</gene>
<name>A0A5J4X5S4_9EUKA</name>